<keyword evidence="3" id="KW-1185">Reference proteome</keyword>
<keyword evidence="1" id="KW-1133">Transmembrane helix</keyword>
<sequence>MTSLASRGFLFFSHLFWLTWVPISTAAIEPNATRRYGQVALTGIGFLFGLSVFMPSFLFGDWQAVDLVNGSLEYPTRLIFDGIVNRTALRIFYAALVVGALLLSSDIRIKAFGGMIAGSLIVIYAFYAYAIISVWCFFAAVLSAYLILVIRQNERRLPTRDGPNRVNLHR</sequence>
<evidence type="ECO:0000313" key="3">
    <source>
        <dbReference type="Proteomes" id="UP001139477"/>
    </source>
</evidence>
<keyword evidence="1" id="KW-0812">Transmembrane</keyword>
<dbReference type="RefSeq" id="WP_253330070.1">
    <property type="nucleotide sequence ID" value="NZ_JAMYXC010000049.1"/>
</dbReference>
<reference evidence="2" key="1">
    <citation type="submission" date="2022-06" db="EMBL/GenBank/DDBJ databases">
        <title>Limimaricola sediminis sp. nov., isolated from an intertidal sediment.</title>
        <authorList>
            <person name="Shao X."/>
        </authorList>
    </citation>
    <scope>NUCLEOTIDE SEQUENCE</scope>
    <source>
        <strain evidence="2">ASW11-118</strain>
    </source>
</reference>
<accession>A0A9X2JN05</accession>
<keyword evidence="1" id="KW-0472">Membrane</keyword>
<name>A0A9X2JN05_9RHOB</name>
<dbReference type="InterPro" id="IPR046737">
    <property type="entry name" value="DUF6629"/>
</dbReference>
<feature type="transmembrane region" description="Helical" evidence="1">
    <location>
        <begin position="124"/>
        <end position="150"/>
    </location>
</feature>
<dbReference type="Proteomes" id="UP001139477">
    <property type="component" value="Unassembled WGS sequence"/>
</dbReference>
<proteinExistence type="predicted"/>
<dbReference type="AlphaFoldDB" id="A0A9X2JN05"/>
<evidence type="ECO:0000256" key="1">
    <source>
        <dbReference type="SAM" id="Phobius"/>
    </source>
</evidence>
<organism evidence="2 3">
    <name type="scientific">Limimaricola litoreus</name>
    <dbReference type="NCBI Taxonomy" id="2955316"/>
    <lineage>
        <taxon>Bacteria</taxon>
        <taxon>Pseudomonadati</taxon>
        <taxon>Pseudomonadota</taxon>
        <taxon>Alphaproteobacteria</taxon>
        <taxon>Rhodobacterales</taxon>
        <taxon>Paracoccaceae</taxon>
        <taxon>Limimaricola</taxon>
    </lineage>
</organism>
<feature type="transmembrane region" description="Helical" evidence="1">
    <location>
        <begin position="36"/>
        <end position="59"/>
    </location>
</feature>
<protein>
    <submittedName>
        <fullName evidence="2">Uncharacterized protein</fullName>
    </submittedName>
</protein>
<feature type="transmembrane region" description="Helical" evidence="1">
    <location>
        <begin position="87"/>
        <end position="104"/>
    </location>
</feature>
<evidence type="ECO:0000313" key="2">
    <source>
        <dbReference type="EMBL" id="MCP1167713.1"/>
    </source>
</evidence>
<dbReference type="EMBL" id="JAMYXC010000049">
    <property type="protein sequence ID" value="MCP1167713.1"/>
    <property type="molecule type" value="Genomic_DNA"/>
</dbReference>
<comment type="caution">
    <text evidence="2">The sequence shown here is derived from an EMBL/GenBank/DDBJ whole genome shotgun (WGS) entry which is preliminary data.</text>
</comment>
<gene>
    <name evidence="2" type="ORF">NHG85_04080</name>
</gene>
<dbReference type="Pfam" id="PF20334">
    <property type="entry name" value="DUF6629"/>
    <property type="match status" value="1"/>
</dbReference>